<dbReference type="Pfam" id="PF13174">
    <property type="entry name" value="TPR_6"/>
    <property type="match status" value="1"/>
</dbReference>
<feature type="chain" id="PRO_5003707031" evidence="2">
    <location>
        <begin position="24"/>
        <end position="615"/>
    </location>
</feature>
<keyword evidence="2" id="KW-0732">Signal</keyword>
<dbReference type="PROSITE" id="PS50005">
    <property type="entry name" value="TPR"/>
    <property type="match status" value="1"/>
</dbReference>
<dbReference type="InterPro" id="IPR019734">
    <property type="entry name" value="TPR_rpt"/>
</dbReference>
<keyword evidence="1" id="KW-0802">TPR repeat</keyword>
<dbReference type="PANTHER" id="PTHR12558">
    <property type="entry name" value="CELL DIVISION CYCLE 16,23,27"/>
    <property type="match status" value="1"/>
</dbReference>
<dbReference type="HOGENOM" id="CLU_439907_0_0_10"/>
<evidence type="ECO:0000313" key="3">
    <source>
        <dbReference type="EMBL" id="AFN74453.1"/>
    </source>
</evidence>
<dbReference type="EMBL" id="CP003557">
    <property type="protein sequence ID" value="AFN74453.1"/>
    <property type="molecule type" value="Genomic_DNA"/>
</dbReference>
<evidence type="ECO:0000256" key="2">
    <source>
        <dbReference type="SAM" id="SignalP"/>
    </source>
</evidence>
<accession>I6ZZQ6</accession>
<feature type="signal peptide" evidence="2">
    <location>
        <begin position="1"/>
        <end position="23"/>
    </location>
</feature>
<dbReference type="PANTHER" id="PTHR12558:SF13">
    <property type="entry name" value="CELL DIVISION CYCLE PROTEIN 27 HOMOLOG"/>
    <property type="match status" value="1"/>
</dbReference>
<dbReference type="InterPro" id="IPR011990">
    <property type="entry name" value="TPR-like_helical_dom_sf"/>
</dbReference>
<feature type="repeat" description="TPR" evidence="1">
    <location>
        <begin position="26"/>
        <end position="59"/>
    </location>
</feature>
<proteinExistence type="predicted"/>
<protein>
    <submittedName>
        <fullName evidence="3">TPR repeat-containing protein</fullName>
    </submittedName>
</protein>
<dbReference type="OrthoDB" id="9763354at2"/>
<dbReference type="Gene3D" id="1.25.40.10">
    <property type="entry name" value="Tetratricopeptide repeat domain"/>
    <property type="match status" value="3"/>
</dbReference>
<dbReference type="RefSeq" id="WP_014855888.1">
    <property type="nucleotide sequence ID" value="NC_018178.1"/>
</dbReference>
<dbReference type="Pfam" id="PF13432">
    <property type="entry name" value="TPR_16"/>
    <property type="match status" value="1"/>
</dbReference>
<sequence>MKRSILYKILLVSFLVLPSVISGQDAETKYKLAQNYERSGNFEKAENLLNELIEQQPWNYSYFNSLYNIYIKQKKYDEAVGIISQRLTYSPNDPSLYGLMGSVYFMKEMSDSAYFYWDKGIETNPSSISTYRIIANYAIESRALDRALEYLKMGRQLSSDKSIFTLDLANIYSLTLRYKEATLEYCYLLSIKPDQIGLVKTKFNSYSGNKKALDEITETLESYYKENPQPIYLDLIAYCNMLNGNYNAALNFTIEYEKKINGNGASIYSMAQTALRSKAYDAALTGYRYIVDNFPGSNIVPIAKISRVETLRAKLNKNPKNDLWHYAKIIDTVEYKRLSEEYKKIAGEYVNSNIFIQALYSRAEIEFENLRNYRLADSIFTIINLRAPGTEYSAKAFLKRGLIAIYSDNLEQAKTFFDNILLNNKLSADLKAEAYFRKAKIDFWQNYFESALSNLKSASGDLSSAFANDAIELSALISTLKRDSSNLAIYAKSDLFAFQKKYEEAVALLKDLIKRDNLFILKDFALYRLAEVNIYTKSYGEALEYLKELTGKSENGILSDKALLLTAQIYQYGLKDESKAGELYENFLEKYPDSLYLETAIQNLNYIQTKKGKDG</sequence>
<dbReference type="AlphaFoldDB" id="I6ZZQ6"/>
<gene>
    <name evidence="3" type="ordered locus">MROS_1216</name>
</gene>
<keyword evidence="4" id="KW-1185">Reference proteome</keyword>
<dbReference type="eggNOG" id="COG0457">
    <property type="taxonomic scope" value="Bacteria"/>
</dbReference>
<dbReference type="SUPFAM" id="SSF48452">
    <property type="entry name" value="TPR-like"/>
    <property type="match status" value="3"/>
</dbReference>
<dbReference type="SMART" id="SM00028">
    <property type="entry name" value="TPR"/>
    <property type="match status" value="6"/>
</dbReference>
<name>I6ZZQ6_MELRP</name>
<dbReference type="KEGG" id="mro:MROS_1216"/>
<dbReference type="STRING" id="1191523.MROS_1216"/>
<evidence type="ECO:0000256" key="1">
    <source>
        <dbReference type="PROSITE-ProRule" id="PRU00339"/>
    </source>
</evidence>
<dbReference type="Proteomes" id="UP000009011">
    <property type="component" value="Chromosome"/>
</dbReference>
<reference evidence="3 4" key="1">
    <citation type="journal article" date="2013" name="PLoS ONE">
        <title>Genomic analysis of Melioribacter roseus, facultatively anaerobic organotrophic bacterium representing a novel deep lineage within Bacteriodetes/Chlorobi group.</title>
        <authorList>
            <person name="Kadnikov V.V."/>
            <person name="Mardanov A.V."/>
            <person name="Podosokorskaya O.A."/>
            <person name="Gavrilov S.N."/>
            <person name="Kublanov I.V."/>
            <person name="Beletsky A.V."/>
            <person name="Bonch-Osmolovskaya E.A."/>
            <person name="Ravin N.V."/>
        </authorList>
    </citation>
    <scope>NUCLEOTIDE SEQUENCE [LARGE SCALE GENOMIC DNA]</scope>
    <source>
        <strain evidence="4">JCM 17771 / P3M-2</strain>
    </source>
</reference>
<evidence type="ECO:0000313" key="4">
    <source>
        <dbReference type="Proteomes" id="UP000009011"/>
    </source>
</evidence>
<organism evidence="3 4">
    <name type="scientific">Melioribacter roseus (strain DSM 23840 / JCM 17771 / VKM B-2668 / P3M-2)</name>
    <dbReference type="NCBI Taxonomy" id="1191523"/>
    <lineage>
        <taxon>Bacteria</taxon>
        <taxon>Pseudomonadati</taxon>
        <taxon>Ignavibacteriota</taxon>
        <taxon>Ignavibacteria</taxon>
        <taxon>Ignavibacteriales</taxon>
        <taxon>Melioribacteraceae</taxon>
        <taxon>Melioribacter</taxon>
    </lineage>
</organism>